<dbReference type="Pfam" id="PF01323">
    <property type="entry name" value="DSBA"/>
    <property type="match status" value="1"/>
</dbReference>
<evidence type="ECO:0000313" key="3">
    <source>
        <dbReference type="Proteomes" id="UP000054870"/>
    </source>
</evidence>
<accession>A0A158CJW9</accession>
<dbReference type="SUPFAM" id="SSF52833">
    <property type="entry name" value="Thioredoxin-like"/>
    <property type="match status" value="1"/>
</dbReference>
<dbReference type="PANTHER" id="PTHR13887">
    <property type="entry name" value="GLUTATHIONE S-TRANSFERASE KAPPA"/>
    <property type="match status" value="1"/>
</dbReference>
<proteinExistence type="predicted"/>
<sequence length="235" mass="26132">MLQAGGNGATLGGSFRLFGNLMSRALQIDFVSDIACPWCAVGLASLQRALERLGDAVDAQITLHPFELNPDMQPEGERIVDYLGRKYGRTPEQISETQATIRERGAREGFTFGERNWVYNTFDAHRLLHWARLEGRQLPLKLALLRAYHGEGKDVSHADVLIEAAKSAGLDGERARDVLQSGLYADEVRSEEREVQQLGIQSVPAIIFDQKYLVSGGQPHEAFEEAIRKIIEETA</sequence>
<name>A0A158CJW9_9BURK</name>
<feature type="domain" description="DSBA-like thioredoxin" evidence="1">
    <location>
        <begin position="27"/>
        <end position="227"/>
    </location>
</feature>
<dbReference type="CDD" id="cd03024">
    <property type="entry name" value="DsbA_FrnE"/>
    <property type="match status" value="1"/>
</dbReference>
<dbReference type="GO" id="GO:0016491">
    <property type="term" value="F:oxidoreductase activity"/>
    <property type="evidence" value="ECO:0007669"/>
    <property type="project" value="InterPro"/>
</dbReference>
<keyword evidence="3" id="KW-1185">Reference proteome</keyword>
<dbReference type="PANTHER" id="PTHR13887:SF41">
    <property type="entry name" value="THIOREDOXIN SUPERFAMILY PROTEIN"/>
    <property type="match status" value="1"/>
</dbReference>
<dbReference type="EMBL" id="FCOF02000033">
    <property type="protein sequence ID" value="SAK82625.1"/>
    <property type="molecule type" value="Genomic_DNA"/>
</dbReference>
<organism evidence="2 3">
    <name type="scientific">Caballeronia catudaia</name>
    <dbReference type="NCBI Taxonomy" id="1777136"/>
    <lineage>
        <taxon>Bacteria</taxon>
        <taxon>Pseudomonadati</taxon>
        <taxon>Pseudomonadota</taxon>
        <taxon>Betaproteobacteria</taxon>
        <taxon>Burkholderiales</taxon>
        <taxon>Burkholderiaceae</taxon>
        <taxon>Caballeronia</taxon>
    </lineage>
</organism>
<dbReference type="Gene3D" id="3.40.30.10">
    <property type="entry name" value="Glutaredoxin"/>
    <property type="match status" value="1"/>
</dbReference>
<dbReference type="InterPro" id="IPR001853">
    <property type="entry name" value="DSBA-like_thioredoxin_dom"/>
</dbReference>
<evidence type="ECO:0000313" key="2">
    <source>
        <dbReference type="EMBL" id="SAK82625.1"/>
    </source>
</evidence>
<dbReference type="InterPro" id="IPR036249">
    <property type="entry name" value="Thioredoxin-like_sf"/>
</dbReference>
<evidence type="ECO:0000259" key="1">
    <source>
        <dbReference type="Pfam" id="PF01323"/>
    </source>
</evidence>
<gene>
    <name evidence="2" type="ORF">AWB75_05277</name>
</gene>
<reference evidence="2" key="1">
    <citation type="submission" date="2016-01" db="EMBL/GenBank/DDBJ databases">
        <authorList>
            <person name="Peeters C."/>
        </authorList>
    </citation>
    <scope>NUCLEOTIDE SEQUENCE [LARGE SCALE GENOMIC DNA]</scope>
    <source>
        <strain evidence="2">LMG 29318</strain>
    </source>
</reference>
<dbReference type="AlphaFoldDB" id="A0A158CJW9"/>
<dbReference type="Proteomes" id="UP000054870">
    <property type="component" value="Unassembled WGS sequence"/>
</dbReference>
<comment type="caution">
    <text evidence="2">The sequence shown here is derived from an EMBL/GenBank/DDBJ whole genome shotgun (WGS) entry which is preliminary data.</text>
</comment>
<protein>
    <submittedName>
        <fullName evidence="2">DSBA oxidoreductase</fullName>
    </submittedName>
</protein>